<dbReference type="InterPro" id="IPR011032">
    <property type="entry name" value="GroES-like_sf"/>
</dbReference>
<feature type="domain" description="Oxidoreductase N-terminal" evidence="3">
    <location>
        <begin position="6"/>
        <end position="113"/>
    </location>
</feature>
<dbReference type="PANTHER" id="PTHR43205:SF7">
    <property type="entry name" value="PROSTAGLANDIN REDUCTASE 1"/>
    <property type="match status" value="1"/>
</dbReference>
<proteinExistence type="predicted"/>
<comment type="caution">
    <text evidence="4">The sequence shown here is derived from an EMBL/GenBank/DDBJ whole genome shotgun (WGS) entry which is preliminary data.</text>
</comment>
<dbReference type="InterPro" id="IPR045010">
    <property type="entry name" value="MDR_fam"/>
</dbReference>
<dbReference type="SUPFAM" id="SSF51735">
    <property type="entry name" value="NAD(P)-binding Rossmann-fold domains"/>
    <property type="match status" value="1"/>
</dbReference>
<dbReference type="RefSeq" id="WP_147280252.1">
    <property type="nucleotide sequence ID" value="NZ_QEIM01000215.1"/>
</dbReference>
<name>A0A368T023_9ACTN</name>
<protein>
    <submittedName>
        <fullName evidence="4">NADP-dependent oxidoreductase</fullName>
    </submittedName>
</protein>
<keyword evidence="1" id="KW-0560">Oxidoreductase</keyword>
<dbReference type="SUPFAM" id="SSF50129">
    <property type="entry name" value="GroES-like"/>
    <property type="match status" value="1"/>
</dbReference>
<reference evidence="4 5" key="1">
    <citation type="submission" date="2018-04" db="EMBL/GenBank/DDBJ databases">
        <title>Novel actinobacteria from marine sediment.</title>
        <authorList>
            <person name="Ng Z.Y."/>
            <person name="Tan G.Y.A."/>
        </authorList>
    </citation>
    <scope>NUCLEOTIDE SEQUENCE [LARGE SCALE GENOMIC DNA]</scope>
    <source>
        <strain evidence="4 5">TPS81</strain>
    </source>
</reference>
<feature type="domain" description="Alcohol dehydrogenase-like C-terminal" evidence="2">
    <location>
        <begin position="159"/>
        <end position="243"/>
    </location>
</feature>
<evidence type="ECO:0000259" key="2">
    <source>
        <dbReference type="Pfam" id="PF00107"/>
    </source>
</evidence>
<dbReference type="OrthoDB" id="9805663at2"/>
<dbReference type="AlphaFoldDB" id="A0A368T023"/>
<dbReference type="PANTHER" id="PTHR43205">
    <property type="entry name" value="PROSTAGLANDIN REDUCTASE"/>
    <property type="match status" value="1"/>
</dbReference>
<dbReference type="Pfam" id="PF00107">
    <property type="entry name" value="ADH_zinc_N"/>
    <property type="match status" value="1"/>
</dbReference>
<evidence type="ECO:0000313" key="5">
    <source>
        <dbReference type="Proteomes" id="UP000253318"/>
    </source>
</evidence>
<sequence length="244" mass="25750">MPVTSREVHLVARPEGEPRPSDFTLVERLLPDPRDGQLLVRNTAVSVDPYMRGKMSGIRTYTDPYELDAPMEGAAVGVVEASRDESFPEGTVVVHNAGWRDRAVVEAARVRPVNVTDTIPATAYLGVLGTTGFTAYVGLLHKAGLREGDTVFVSGAAGAVGSVAGQLARLKGAARVVGSAGSAEKVRHVTRDLGFDAAFDYREGPVAGQLAKVAPEGIDVYFDNVGGEQLEAAIGAARDFARFA</sequence>
<keyword evidence="5" id="KW-1185">Reference proteome</keyword>
<accession>A0A368T023</accession>
<feature type="non-terminal residue" evidence="4">
    <location>
        <position position="244"/>
    </location>
</feature>
<dbReference type="InterPro" id="IPR036291">
    <property type="entry name" value="NAD(P)-bd_dom_sf"/>
</dbReference>
<dbReference type="EMBL" id="QEIN01000227">
    <property type="protein sequence ID" value="RCV52220.1"/>
    <property type="molecule type" value="Genomic_DNA"/>
</dbReference>
<dbReference type="Gene3D" id="3.40.50.720">
    <property type="entry name" value="NAD(P)-binding Rossmann-like Domain"/>
    <property type="match status" value="1"/>
</dbReference>
<dbReference type="GO" id="GO:0016628">
    <property type="term" value="F:oxidoreductase activity, acting on the CH-CH group of donors, NAD or NADP as acceptor"/>
    <property type="evidence" value="ECO:0007669"/>
    <property type="project" value="InterPro"/>
</dbReference>
<dbReference type="Pfam" id="PF16884">
    <property type="entry name" value="ADH_N_2"/>
    <property type="match status" value="1"/>
</dbReference>
<dbReference type="InterPro" id="IPR013149">
    <property type="entry name" value="ADH-like_C"/>
</dbReference>
<organism evidence="4 5">
    <name type="scientific">Marinitenerispora sediminis</name>
    <dbReference type="NCBI Taxonomy" id="1931232"/>
    <lineage>
        <taxon>Bacteria</taxon>
        <taxon>Bacillati</taxon>
        <taxon>Actinomycetota</taxon>
        <taxon>Actinomycetes</taxon>
        <taxon>Streptosporangiales</taxon>
        <taxon>Nocardiopsidaceae</taxon>
        <taxon>Marinitenerispora</taxon>
    </lineage>
</organism>
<evidence type="ECO:0000259" key="3">
    <source>
        <dbReference type="Pfam" id="PF16884"/>
    </source>
</evidence>
<evidence type="ECO:0000256" key="1">
    <source>
        <dbReference type="ARBA" id="ARBA00023002"/>
    </source>
</evidence>
<dbReference type="InterPro" id="IPR041694">
    <property type="entry name" value="ADH_N_2"/>
</dbReference>
<dbReference type="Gene3D" id="3.90.180.10">
    <property type="entry name" value="Medium-chain alcohol dehydrogenases, catalytic domain"/>
    <property type="match status" value="1"/>
</dbReference>
<gene>
    <name evidence="4" type="ORF">DEF24_22245</name>
</gene>
<dbReference type="CDD" id="cd05288">
    <property type="entry name" value="PGDH"/>
    <property type="match status" value="1"/>
</dbReference>
<dbReference type="Proteomes" id="UP000253318">
    <property type="component" value="Unassembled WGS sequence"/>
</dbReference>
<evidence type="ECO:0000313" key="4">
    <source>
        <dbReference type="EMBL" id="RCV52220.1"/>
    </source>
</evidence>